<dbReference type="AlphaFoldDB" id="A0A0B7BKV5"/>
<protein>
    <submittedName>
        <fullName evidence="3">Uncharacterized protein</fullName>
    </submittedName>
</protein>
<sequence>MLAKKCLQHITLFQMDRSNKKHGLVEGTKQLTQNIAYITAWYFQKGKHQNTYLWIRTGQEHMMTQVKKIKWG</sequence>
<evidence type="ECO:0000313" key="2">
    <source>
        <dbReference type="EMBL" id="CEK93933.1"/>
    </source>
</evidence>
<dbReference type="EMBL" id="HACG01047067">
    <property type="protein sequence ID" value="CEK93932.1"/>
    <property type="molecule type" value="Transcribed_RNA"/>
</dbReference>
<evidence type="ECO:0000313" key="1">
    <source>
        <dbReference type="EMBL" id="CEK93932.1"/>
    </source>
</evidence>
<proteinExistence type="predicted"/>
<organism evidence="3">
    <name type="scientific">Arion vulgaris</name>
    <dbReference type="NCBI Taxonomy" id="1028688"/>
    <lineage>
        <taxon>Eukaryota</taxon>
        <taxon>Metazoa</taxon>
        <taxon>Spiralia</taxon>
        <taxon>Lophotrochozoa</taxon>
        <taxon>Mollusca</taxon>
        <taxon>Gastropoda</taxon>
        <taxon>Heterobranchia</taxon>
        <taxon>Euthyneura</taxon>
        <taxon>Panpulmonata</taxon>
        <taxon>Eupulmonata</taxon>
        <taxon>Stylommatophora</taxon>
        <taxon>Helicina</taxon>
        <taxon>Arionoidea</taxon>
        <taxon>Arionidae</taxon>
        <taxon>Arion</taxon>
    </lineage>
</organism>
<dbReference type="EMBL" id="HACG01047069">
    <property type="protein sequence ID" value="CEK93934.1"/>
    <property type="molecule type" value="Transcribed_RNA"/>
</dbReference>
<accession>A0A0B7BKV5</accession>
<name>A0A0B7BKV5_9EUPU</name>
<evidence type="ECO:0000313" key="3">
    <source>
        <dbReference type="EMBL" id="CEK93934.1"/>
    </source>
</evidence>
<reference evidence="3" key="1">
    <citation type="submission" date="2014-12" db="EMBL/GenBank/DDBJ databases">
        <title>Insight into the proteome of Arion vulgaris.</title>
        <authorList>
            <person name="Aradska J."/>
            <person name="Bulat T."/>
            <person name="Smidak R."/>
            <person name="Sarate P."/>
            <person name="Gangsoo J."/>
            <person name="Sialana F."/>
            <person name="Bilban M."/>
            <person name="Lubec G."/>
        </authorList>
    </citation>
    <scope>NUCLEOTIDE SEQUENCE</scope>
    <source>
        <tissue evidence="3">Skin</tissue>
    </source>
</reference>
<dbReference type="EMBL" id="HACG01047068">
    <property type="protein sequence ID" value="CEK93933.1"/>
    <property type="molecule type" value="Transcribed_RNA"/>
</dbReference>
<gene>
    <name evidence="3" type="primary">ORF198025</name>
    <name evidence="1" type="synonym">ORF198018</name>
    <name evidence="2" type="synonym">ORF198021</name>
</gene>